<reference evidence="3" key="1">
    <citation type="submission" date="2017-09" db="EMBL/GenBank/DDBJ databases">
        <authorList>
            <person name="Varghese N."/>
            <person name="Submissions S."/>
        </authorList>
    </citation>
    <scope>NUCLEOTIDE SEQUENCE [LARGE SCALE GENOMIC DNA]</scope>
    <source>
        <strain evidence="3">MSL47</strain>
    </source>
</reference>
<dbReference type="EMBL" id="OBDZ01000011">
    <property type="protein sequence ID" value="SNY27872.1"/>
    <property type="molecule type" value="Genomic_DNA"/>
</dbReference>
<feature type="transmembrane region" description="Helical" evidence="1">
    <location>
        <begin position="52"/>
        <end position="71"/>
    </location>
</feature>
<evidence type="ECO:0000313" key="2">
    <source>
        <dbReference type="EMBL" id="SNY27872.1"/>
    </source>
</evidence>
<dbReference type="AlphaFoldDB" id="A0A285GWI6"/>
<dbReference type="OrthoDB" id="2112427at2"/>
<protein>
    <submittedName>
        <fullName evidence="2">Uncharacterized protein</fullName>
    </submittedName>
</protein>
<evidence type="ECO:0000313" key="3">
    <source>
        <dbReference type="Proteomes" id="UP000219573"/>
    </source>
</evidence>
<dbReference type="Proteomes" id="UP000219573">
    <property type="component" value="Unassembled WGS sequence"/>
</dbReference>
<feature type="transmembrane region" description="Helical" evidence="1">
    <location>
        <begin position="6"/>
        <end position="22"/>
    </location>
</feature>
<name>A0A285GWI6_9FIRM</name>
<sequence>MKEYIGLLSIIYIVIIIAKLKANDKSFEHYIVEYQEIKFQLKLVSQSKNPFVMMKFSSTVLYILLVLYYTANIVIFSNYPLISLISYTLIIVTIIRLSKKVTINSVQDFEKRIKLNRRDYRKQQRLQFCLGLVEFAYAFNALILISFYY</sequence>
<keyword evidence="1" id="KW-1133">Transmembrane helix</keyword>
<dbReference type="RefSeq" id="WP_097017764.1">
    <property type="nucleotide sequence ID" value="NZ_OBDZ01000011.1"/>
</dbReference>
<accession>A0A285GWI6</accession>
<keyword evidence="3" id="KW-1185">Reference proteome</keyword>
<keyword evidence="1" id="KW-0472">Membrane</keyword>
<organism evidence="2 3">
    <name type="scientific">Orenia metallireducens</name>
    <dbReference type="NCBI Taxonomy" id="1413210"/>
    <lineage>
        <taxon>Bacteria</taxon>
        <taxon>Bacillati</taxon>
        <taxon>Bacillota</taxon>
        <taxon>Clostridia</taxon>
        <taxon>Halanaerobiales</taxon>
        <taxon>Halobacteroidaceae</taxon>
        <taxon>Orenia</taxon>
    </lineage>
</organism>
<feature type="transmembrane region" description="Helical" evidence="1">
    <location>
        <begin position="126"/>
        <end position="148"/>
    </location>
</feature>
<evidence type="ECO:0000256" key="1">
    <source>
        <dbReference type="SAM" id="Phobius"/>
    </source>
</evidence>
<proteinExistence type="predicted"/>
<keyword evidence="1" id="KW-0812">Transmembrane</keyword>
<gene>
    <name evidence="2" type="ORF">SAMN06265827_111101</name>
</gene>
<feature type="transmembrane region" description="Helical" evidence="1">
    <location>
        <begin position="77"/>
        <end position="97"/>
    </location>
</feature>